<reference evidence="7" key="1">
    <citation type="submission" date="2021-10" db="EMBL/GenBank/DDBJ databases">
        <title>De novo Genome Assembly of Clathrus columnatus (Basidiomycota, Fungi) Using Illumina and Nanopore Sequence Data.</title>
        <authorList>
            <person name="Ogiso-Tanaka E."/>
            <person name="Itagaki H."/>
            <person name="Hosoya T."/>
            <person name="Hosaka K."/>
        </authorList>
    </citation>
    <scope>NUCLEOTIDE SEQUENCE</scope>
    <source>
        <strain evidence="7">MO-923</strain>
    </source>
</reference>
<dbReference type="PANTHER" id="PTHR10598">
    <property type="entry name" value="SET1/ASH2 HISTONE METHYLTRANSFERASE COMPLEX SUBUNIT ASH2"/>
    <property type="match status" value="1"/>
</dbReference>
<gene>
    <name evidence="7" type="ORF">Clacol_006207</name>
</gene>
<keyword evidence="8" id="KW-1185">Reference proteome</keyword>
<dbReference type="SMART" id="SM00449">
    <property type="entry name" value="SPRY"/>
    <property type="match status" value="1"/>
</dbReference>
<keyword evidence="4" id="KW-0175">Coiled coil</keyword>
<comment type="subcellular location">
    <subcellularLocation>
        <location evidence="1">Nucleus</location>
    </subcellularLocation>
</comment>
<feature type="compositionally biased region" description="Polar residues" evidence="5">
    <location>
        <begin position="294"/>
        <end position="307"/>
    </location>
</feature>
<dbReference type="InterPro" id="IPR003877">
    <property type="entry name" value="SPRY_dom"/>
</dbReference>
<feature type="region of interest" description="Disordered" evidence="5">
    <location>
        <begin position="1"/>
        <end position="41"/>
    </location>
</feature>
<dbReference type="Proteomes" id="UP001050691">
    <property type="component" value="Unassembled WGS sequence"/>
</dbReference>
<proteinExistence type="inferred from homology"/>
<evidence type="ECO:0000256" key="3">
    <source>
        <dbReference type="ARBA" id="ARBA00038149"/>
    </source>
</evidence>
<feature type="compositionally biased region" description="Basic and acidic residues" evidence="5">
    <location>
        <begin position="596"/>
        <end position="611"/>
    </location>
</feature>
<dbReference type="Gene3D" id="2.60.120.920">
    <property type="match status" value="1"/>
</dbReference>
<dbReference type="InterPro" id="IPR001870">
    <property type="entry name" value="B30.2/SPRY"/>
</dbReference>
<evidence type="ECO:0000259" key="6">
    <source>
        <dbReference type="PROSITE" id="PS50188"/>
    </source>
</evidence>
<dbReference type="GO" id="GO:0000976">
    <property type="term" value="F:transcription cis-regulatory region binding"/>
    <property type="evidence" value="ECO:0007669"/>
    <property type="project" value="TreeGrafter"/>
</dbReference>
<comment type="caution">
    <text evidence="7">The sequence shown here is derived from an EMBL/GenBank/DDBJ whole genome shotgun (WGS) entry which is preliminary data.</text>
</comment>
<accession>A0AAV5ABH3</accession>
<evidence type="ECO:0000313" key="7">
    <source>
        <dbReference type="EMBL" id="GJJ11969.1"/>
    </source>
</evidence>
<protein>
    <recommendedName>
        <fullName evidence="6">B30.2/SPRY domain-containing protein</fullName>
    </recommendedName>
</protein>
<dbReference type="InterPro" id="IPR013320">
    <property type="entry name" value="ConA-like_dom_sf"/>
</dbReference>
<dbReference type="EMBL" id="BPWL01000007">
    <property type="protein sequence ID" value="GJJ11969.1"/>
    <property type="molecule type" value="Genomic_DNA"/>
</dbReference>
<evidence type="ECO:0000256" key="1">
    <source>
        <dbReference type="ARBA" id="ARBA00004123"/>
    </source>
</evidence>
<feature type="region of interest" description="Disordered" evidence="5">
    <location>
        <begin position="575"/>
        <end position="617"/>
    </location>
</feature>
<organism evidence="7 8">
    <name type="scientific">Clathrus columnatus</name>
    <dbReference type="NCBI Taxonomy" id="1419009"/>
    <lineage>
        <taxon>Eukaryota</taxon>
        <taxon>Fungi</taxon>
        <taxon>Dikarya</taxon>
        <taxon>Basidiomycota</taxon>
        <taxon>Agaricomycotina</taxon>
        <taxon>Agaricomycetes</taxon>
        <taxon>Phallomycetidae</taxon>
        <taxon>Phallales</taxon>
        <taxon>Clathraceae</taxon>
        <taxon>Clathrus</taxon>
    </lineage>
</organism>
<feature type="compositionally biased region" description="Polar residues" evidence="5">
    <location>
        <begin position="576"/>
        <end position="586"/>
    </location>
</feature>
<dbReference type="PANTHER" id="PTHR10598:SF0">
    <property type="entry name" value="SET1_ASH2 HISTONE METHYLTRANSFERASE COMPLEX SUBUNIT ASH2"/>
    <property type="match status" value="1"/>
</dbReference>
<dbReference type="Pfam" id="PF00622">
    <property type="entry name" value="SPRY"/>
    <property type="match status" value="1"/>
</dbReference>
<dbReference type="AlphaFoldDB" id="A0AAV5ABH3"/>
<evidence type="ECO:0000256" key="5">
    <source>
        <dbReference type="SAM" id="MobiDB-lite"/>
    </source>
</evidence>
<evidence type="ECO:0000256" key="2">
    <source>
        <dbReference type="ARBA" id="ARBA00023242"/>
    </source>
</evidence>
<evidence type="ECO:0000256" key="4">
    <source>
        <dbReference type="SAM" id="Coils"/>
    </source>
</evidence>
<dbReference type="InterPro" id="IPR037353">
    <property type="entry name" value="ASH2"/>
</dbReference>
<dbReference type="InterPro" id="IPR043136">
    <property type="entry name" value="B30.2/SPRY_sf"/>
</dbReference>
<sequence>MLVRGASATPEIVQAPTVPAVNGRKRKHEEEEGKSDNSPTVEANVVLTQNTTRPRLTVSRHPIFAPPQDNSPFCNIEVSALNRQLDKIGFKYTPAGVADPDAIIPFRTIESRPQCTRVSWEDKSHSIKVTQDGLGLCGEKGFASARSNVGVQEGRWYMEVRIEKGGGERLPHIANRMDGACVRLGWGRREAPLNGPIGLDGYSYGFRDKTGDKVTLSRPKPYGRAFGSGDVIGLYISLPPRRKPNQKDPEDPAHIHRERIAIELKGQEYFESLDYPPCKEMIALMNYQMKQAKTEAPQTKKSATVKNLHNERPRSTPVAPKTVSLRPLPVLEGSKIAFFVNGECQGLAFEDVYDYLQLKPESTSRKANKERNRKNKEGQREHIENNFDDGTLGYYPFFSLYGGAQIYMNPGPDFTYPPPNDIDALLNFTPSANDVDKPKWRPMSERYKEFMDFQWELDRKEEAEAKLATAPPEVIDALDEKKRLQREKKRLAEAARRRRKAEEKRAAAIAAITARGHMNELLEGVVSVSPAPSTFDQSTNLDIEIEDALLATAAFSGTGTSTPNLQKEDMDYMDLSRTSAPDTPQYSDDGGQVAPDDSHSDAQSDYDKDDNVEADDYTIEQELDHLLEDVTPLPQRLTFLGQS</sequence>
<feature type="coiled-coil region" evidence="4">
    <location>
        <begin position="474"/>
        <end position="511"/>
    </location>
</feature>
<dbReference type="PROSITE" id="PS50188">
    <property type="entry name" value="B302_SPRY"/>
    <property type="match status" value="1"/>
</dbReference>
<keyword evidence="2" id="KW-0539">Nucleus</keyword>
<dbReference type="SUPFAM" id="SSF49899">
    <property type="entry name" value="Concanavalin A-like lectins/glucanases"/>
    <property type="match status" value="1"/>
</dbReference>
<dbReference type="CDD" id="cd12872">
    <property type="entry name" value="SPRY_Ash2"/>
    <property type="match status" value="1"/>
</dbReference>
<feature type="domain" description="B30.2/SPRY" evidence="6">
    <location>
        <begin position="96"/>
        <end position="291"/>
    </location>
</feature>
<feature type="region of interest" description="Disordered" evidence="5">
    <location>
        <begin position="294"/>
        <end position="321"/>
    </location>
</feature>
<name>A0AAV5ABH3_9AGAM</name>
<evidence type="ECO:0000313" key="8">
    <source>
        <dbReference type="Proteomes" id="UP001050691"/>
    </source>
</evidence>
<comment type="similarity">
    <text evidence="3">Belongs to the cclA family.</text>
</comment>
<dbReference type="GO" id="GO:0048188">
    <property type="term" value="C:Set1C/COMPASS complex"/>
    <property type="evidence" value="ECO:0007669"/>
    <property type="project" value="InterPro"/>
</dbReference>